<dbReference type="EMBL" id="WSZK01000018">
    <property type="protein sequence ID" value="MWG35241.1"/>
    <property type="molecule type" value="Genomic_DNA"/>
</dbReference>
<evidence type="ECO:0000256" key="1">
    <source>
        <dbReference type="SAM" id="Phobius"/>
    </source>
</evidence>
<gene>
    <name evidence="2" type="ORF">GQS65_12210</name>
</gene>
<keyword evidence="3" id="KW-1185">Reference proteome</keyword>
<protein>
    <submittedName>
        <fullName evidence="2">Metal-dependent hydrolase</fullName>
    </submittedName>
</protein>
<evidence type="ECO:0000313" key="2">
    <source>
        <dbReference type="EMBL" id="MWG35241.1"/>
    </source>
</evidence>
<organism evidence="2 3">
    <name type="scientific">Halomarina oriensis</name>
    <dbReference type="NCBI Taxonomy" id="671145"/>
    <lineage>
        <taxon>Archaea</taxon>
        <taxon>Methanobacteriati</taxon>
        <taxon>Methanobacteriota</taxon>
        <taxon>Stenosarchaea group</taxon>
        <taxon>Halobacteria</taxon>
        <taxon>Halobacteriales</taxon>
        <taxon>Natronomonadaceae</taxon>
        <taxon>Halomarina</taxon>
    </lineage>
</organism>
<feature type="transmembrane region" description="Helical" evidence="1">
    <location>
        <begin position="123"/>
        <end position="146"/>
    </location>
</feature>
<dbReference type="GO" id="GO:0016787">
    <property type="term" value="F:hydrolase activity"/>
    <property type="evidence" value="ECO:0007669"/>
    <property type="project" value="UniProtKB-KW"/>
</dbReference>
<reference evidence="2 3" key="1">
    <citation type="submission" date="2019-12" db="EMBL/GenBank/DDBJ databases">
        <title>Halocatena pleomorpha gen. nov. sp. nov., an extremely halophilic archaeon of family Halobacteriaceae isolated from saltpan soil.</title>
        <authorList>
            <person name="Pal Y."/>
            <person name="Verma A."/>
            <person name="Krishnamurthi S."/>
            <person name="Kumar P."/>
        </authorList>
    </citation>
    <scope>NUCLEOTIDE SEQUENCE [LARGE SCALE GENOMIC DNA]</scope>
    <source>
        <strain evidence="2 3">JCM 16495</strain>
    </source>
</reference>
<feature type="transmembrane region" description="Helical" evidence="1">
    <location>
        <begin position="59"/>
        <end position="76"/>
    </location>
</feature>
<proteinExistence type="predicted"/>
<name>A0A6B0GMT1_9EURY</name>
<evidence type="ECO:0000313" key="3">
    <source>
        <dbReference type="Proteomes" id="UP000451471"/>
    </source>
</evidence>
<dbReference type="AlphaFoldDB" id="A0A6B0GMT1"/>
<keyword evidence="1" id="KW-1133">Transmembrane helix</keyword>
<keyword evidence="2" id="KW-0378">Hydrolase</keyword>
<accession>A0A6B0GMT1</accession>
<dbReference type="Proteomes" id="UP000451471">
    <property type="component" value="Unassembled WGS sequence"/>
</dbReference>
<feature type="transmembrane region" description="Helical" evidence="1">
    <location>
        <begin position="30"/>
        <end position="47"/>
    </location>
</feature>
<feature type="transmembrane region" description="Helical" evidence="1">
    <location>
        <begin position="7"/>
        <end position="24"/>
    </location>
</feature>
<keyword evidence="1" id="KW-0472">Membrane</keyword>
<dbReference type="Pfam" id="PF04307">
    <property type="entry name" value="YdjM"/>
    <property type="match status" value="1"/>
</dbReference>
<comment type="caution">
    <text evidence="2">The sequence shown here is derived from an EMBL/GenBank/DDBJ whole genome shotgun (WGS) entry which is preliminary data.</text>
</comment>
<sequence length="164" mass="17519">MNKEGHVINGLLLGVGLGFVLEPAGDVTTLRTVVAVTVPVVLGALFPDVDTAFGRHRKTLHNLLVLGLFVAFPVVFDNLHWVWVGVLTHYVLDVVGSKRGIALFYPYPKEYDLPTGVATSSKYANLVTLVVTGVELLVAAAVVRYAPGLVADLSRVPPLSGLSF</sequence>
<dbReference type="RefSeq" id="WP_368280112.1">
    <property type="nucleotide sequence ID" value="NZ_WSZK01000018.1"/>
</dbReference>
<keyword evidence="1" id="KW-0812">Transmembrane</keyword>
<dbReference type="InterPro" id="IPR007404">
    <property type="entry name" value="YdjM-like"/>
</dbReference>